<dbReference type="SUPFAM" id="SSF50447">
    <property type="entry name" value="Translation proteins"/>
    <property type="match status" value="1"/>
</dbReference>
<dbReference type="GO" id="GO:0003924">
    <property type="term" value="F:GTPase activity"/>
    <property type="evidence" value="ECO:0007669"/>
    <property type="project" value="InterPro"/>
</dbReference>
<comment type="subcellular location">
    <subcellularLocation>
        <location evidence="1">Cytoplasm</location>
    </subcellularLocation>
</comment>
<evidence type="ECO:0000313" key="10">
    <source>
        <dbReference type="Proteomes" id="UP000663842"/>
    </source>
</evidence>
<protein>
    <recommendedName>
        <fullName evidence="8">Tr-type G domain-containing protein</fullName>
    </recommendedName>
</protein>
<feature type="domain" description="Tr-type G" evidence="8">
    <location>
        <begin position="1"/>
        <end position="205"/>
    </location>
</feature>
<dbReference type="Pfam" id="PF22594">
    <property type="entry name" value="GTP-eEF1A_C"/>
    <property type="match status" value="1"/>
</dbReference>
<comment type="caution">
    <text evidence="9">The sequence shown here is derived from an EMBL/GenBank/DDBJ whole genome shotgun (WGS) entry which is preliminary data.</text>
</comment>
<dbReference type="Pfam" id="PF00009">
    <property type="entry name" value="GTP_EFTU"/>
    <property type="match status" value="1"/>
</dbReference>
<evidence type="ECO:0000256" key="7">
    <source>
        <dbReference type="ARBA" id="ARBA00023134"/>
    </source>
</evidence>
<dbReference type="PANTHER" id="PTHR23115">
    <property type="entry name" value="TRANSLATION FACTOR"/>
    <property type="match status" value="1"/>
</dbReference>
<keyword evidence="3" id="KW-0963">Cytoplasm</keyword>
<sequence>MFIGHISTGKTTIVDRLLHSNDRNDRRTMNRNEKEIVVMDSSKTFETNKYCMTIVRTPDYRDFIQSTITPRKQADCAVLVVSARTGEFETGMSKDGQTREQALLAYTMGTKQLIVIVNKLDADDVLYSEERFHQIKTEVSNYISKVGYRPEQVAFVPVSARCDDNIFEVSDKMPWFQGWILQRTEKIVTGKTLIEAFDALVINQSLINKPFHLPVQDVFKIAGIGTMVAGRVEAGVLRPNMVVKFAPSNITATVQAIEMYQTSIEKAVPGDNIGILVKEVGRKQLRRGLICSDAQNDPAQETASFIANVIVLHHPIEITQDYTVALSCHTANIRCCYIQLLEKIDRRTGKTIEVTPKSLKSNEAAIVKILPVKPVCVETYEKYPSLGRFIIIDMKRTVAVGIIKVVEKMTVASENMATSISVCDNDTKLN</sequence>
<evidence type="ECO:0000256" key="4">
    <source>
        <dbReference type="ARBA" id="ARBA00022741"/>
    </source>
</evidence>
<dbReference type="InterPro" id="IPR009000">
    <property type="entry name" value="Transl_B-barrel_sf"/>
</dbReference>
<dbReference type="InterPro" id="IPR054696">
    <property type="entry name" value="GTP-eEF1A_C"/>
</dbReference>
<keyword evidence="6" id="KW-0648">Protein biosynthesis</keyword>
<accession>A0A820E560</accession>
<gene>
    <name evidence="9" type="ORF">UXM345_LOCUS30283</name>
</gene>
<evidence type="ECO:0000256" key="1">
    <source>
        <dbReference type="ARBA" id="ARBA00004496"/>
    </source>
</evidence>
<dbReference type="Proteomes" id="UP000663842">
    <property type="component" value="Unassembled WGS sequence"/>
</dbReference>
<dbReference type="AlphaFoldDB" id="A0A820E560"/>
<dbReference type="CDD" id="cd03705">
    <property type="entry name" value="EF1_alpha_III"/>
    <property type="match status" value="1"/>
</dbReference>
<evidence type="ECO:0000313" key="9">
    <source>
        <dbReference type="EMBL" id="CAF4242843.1"/>
    </source>
</evidence>
<dbReference type="Pfam" id="PF03144">
    <property type="entry name" value="GTP_EFTU_D2"/>
    <property type="match status" value="1"/>
</dbReference>
<comment type="similarity">
    <text evidence="2">Belongs to the TRAFAC class translation factor GTPase superfamily. Classic translation factor GTPase family. EF-Tu/EF-1A subfamily.</text>
</comment>
<keyword evidence="5" id="KW-0251">Elongation factor</keyword>
<organism evidence="9 10">
    <name type="scientific">Rotaria magnacalcarata</name>
    <dbReference type="NCBI Taxonomy" id="392030"/>
    <lineage>
        <taxon>Eukaryota</taxon>
        <taxon>Metazoa</taxon>
        <taxon>Spiralia</taxon>
        <taxon>Gnathifera</taxon>
        <taxon>Rotifera</taxon>
        <taxon>Eurotatoria</taxon>
        <taxon>Bdelloidea</taxon>
        <taxon>Philodinida</taxon>
        <taxon>Philodinidae</taxon>
        <taxon>Rotaria</taxon>
    </lineage>
</organism>
<evidence type="ECO:0000256" key="2">
    <source>
        <dbReference type="ARBA" id="ARBA00007249"/>
    </source>
</evidence>
<dbReference type="SUPFAM" id="SSF52540">
    <property type="entry name" value="P-loop containing nucleoside triphosphate hydrolases"/>
    <property type="match status" value="1"/>
</dbReference>
<dbReference type="InterPro" id="IPR000795">
    <property type="entry name" value="T_Tr_GTP-bd_dom"/>
</dbReference>
<dbReference type="InterPro" id="IPR027417">
    <property type="entry name" value="P-loop_NTPase"/>
</dbReference>
<dbReference type="SUPFAM" id="SSF50465">
    <property type="entry name" value="EF-Tu/eEF-1alpha/eIF2-gamma C-terminal domain"/>
    <property type="match status" value="1"/>
</dbReference>
<dbReference type="Gene3D" id="3.40.50.300">
    <property type="entry name" value="P-loop containing nucleotide triphosphate hydrolases"/>
    <property type="match status" value="1"/>
</dbReference>
<reference evidence="9" key="1">
    <citation type="submission" date="2021-02" db="EMBL/GenBank/DDBJ databases">
        <authorList>
            <person name="Nowell W R."/>
        </authorList>
    </citation>
    <scope>NUCLEOTIDE SEQUENCE</scope>
</reference>
<evidence type="ECO:0000259" key="8">
    <source>
        <dbReference type="PROSITE" id="PS51722"/>
    </source>
</evidence>
<dbReference type="InterPro" id="IPR050100">
    <property type="entry name" value="TRAFAC_GTPase_members"/>
</dbReference>
<dbReference type="GO" id="GO:0005737">
    <property type="term" value="C:cytoplasm"/>
    <property type="evidence" value="ECO:0007669"/>
    <property type="project" value="UniProtKB-SubCell"/>
</dbReference>
<evidence type="ECO:0000256" key="3">
    <source>
        <dbReference type="ARBA" id="ARBA00022490"/>
    </source>
</evidence>
<dbReference type="InterPro" id="IPR009001">
    <property type="entry name" value="Transl_elong_EF1A/Init_IF2_C"/>
</dbReference>
<evidence type="ECO:0000256" key="5">
    <source>
        <dbReference type="ARBA" id="ARBA00022768"/>
    </source>
</evidence>
<name>A0A820E560_9BILA</name>
<keyword evidence="4" id="KW-0547">Nucleotide-binding</keyword>
<proteinExistence type="inferred from homology"/>
<evidence type="ECO:0000256" key="6">
    <source>
        <dbReference type="ARBA" id="ARBA00022917"/>
    </source>
</evidence>
<dbReference type="Gene3D" id="2.40.30.10">
    <property type="entry name" value="Translation factors"/>
    <property type="match status" value="2"/>
</dbReference>
<dbReference type="InterPro" id="IPR004161">
    <property type="entry name" value="EFTu-like_2"/>
</dbReference>
<dbReference type="EMBL" id="CAJOBF010007844">
    <property type="protein sequence ID" value="CAF4242843.1"/>
    <property type="molecule type" value="Genomic_DNA"/>
</dbReference>
<keyword evidence="7" id="KW-0342">GTP-binding</keyword>
<dbReference type="GO" id="GO:0003746">
    <property type="term" value="F:translation elongation factor activity"/>
    <property type="evidence" value="ECO:0007669"/>
    <property type="project" value="UniProtKB-KW"/>
</dbReference>
<dbReference type="PROSITE" id="PS51722">
    <property type="entry name" value="G_TR_2"/>
    <property type="match status" value="1"/>
</dbReference>
<dbReference type="FunFam" id="2.40.30.10:FF:000020">
    <property type="entry name" value="Translation elongation factor EF-1"/>
    <property type="match status" value="1"/>
</dbReference>
<dbReference type="GO" id="GO:0005525">
    <property type="term" value="F:GTP binding"/>
    <property type="evidence" value="ECO:0007669"/>
    <property type="project" value="UniProtKB-KW"/>
</dbReference>
<dbReference type="FunFam" id="2.40.30.10:FF:000005">
    <property type="entry name" value="Elongation factor 1-alpha"/>
    <property type="match status" value="1"/>
</dbReference>
<dbReference type="CDD" id="cd03693">
    <property type="entry name" value="EF1_alpha_II"/>
    <property type="match status" value="1"/>
</dbReference>